<name>A0ABN9Q8D7_9DINO</name>
<accession>A0ABN9Q8D7</accession>
<organism evidence="2 3">
    <name type="scientific">Prorocentrum cordatum</name>
    <dbReference type="NCBI Taxonomy" id="2364126"/>
    <lineage>
        <taxon>Eukaryota</taxon>
        <taxon>Sar</taxon>
        <taxon>Alveolata</taxon>
        <taxon>Dinophyceae</taxon>
        <taxon>Prorocentrales</taxon>
        <taxon>Prorocentraceae</taxon>
        <taxon>Prorocentrum</taxon>
    </lineage>
</organism>
<comment type="caution">
    <text evidence="2">The sequence shown here is derived from an EMBL/GenBank/DDBJ whole genome shotgun (WGS) entry which is preliminary data.</text>
</comment>
<reference evidence="2" key="1">
    <citation type="submission" date="2023-10" db="EMBL/GenBank/DDBJ databases">
        <authorList>
            <person name="Chen Y."/>
            <person name="Shah S."/>
            <person name="Dougan E. K."/>
            <person name="Thang M."/>
            <person name="Chan C."/>
        </authorList>
    </citation>
    <scope>NUCLEOTIDE SEQUENCE [LARGE SCALE GENOMIC DNA]</scope>
</reference>
<gene>
    <name evidence="2" type="ORF">PCOR1329_LOCUS8843</name>
</gene>
<feature type="non-terminal residue" evidence="2">
    <location>
        <position position="140"/>
    </location>
</feature>
<feature type="region of interest" description="Disordered" evidence="1">
    <location>
        <begin position="1"/>
        <end position="140"/>
    </location>
</feature>
<protein>
    <submittedName>
        <fullName evidence="2">Uncharacterized protein</fullName>
    </submittedName>
</protein>
<proteinExistence type="predicted"/>
<feature type="compositionally biased region" description="Basic residues" evidence="1">
    <location>
        <begin position="102"/>
        <end position="114"/>
    </location>
</feature>
<dbReference type="EMBL" id="CAUYUJ010002446">
    <property type="protein sequence ID" value="CAK0800794.1"/>
    <property type="molecule type" value="Genomic_DNA"/>
</dbReference>
<feature type="compositionally biased region" description="Basic residues" evidence="1">
    <location>
        <begin position="1"/>
        <end position="18"/>
    </location>
</feature>
<evidence type="ECO:0000313" key="3">
    <source>
        <dbReference type="Proteomes" id="UP001189429"/>
    </source>
</evidence>
<dbReference type="Proteomes" id="UP001189429">
    <property type="component" value="Unassembled WGS sequence"/>
</dbReference>
<feature type="compositionally biased region" description="Basic and acidic residues" evidence="1">
    <location>
        <begin position="60"/>
        <end position="82"/>
    </location>
</feature>
<feature type="non-terminal residue" evidence="2">
    <location>
        <position position="1"/>
    </location>
</feature>
<feature type="compositionally biased region" description="Low complexity" evidence="1">
    <location>
        <begin position="119"/>
        <end position="133"/>
    </location>
</feature>
<evidence type="ECO:0000313" key="2">
    <source>
        <dbReference type="EMBL" id="CAK0800794.1"/>
    </source>
</evidence>
<keyword evidence="3" id="KW-1185">Reference proteome</keyword>
<evidence type="ECO:0000256" key="1">
    <source>
        <dbReference type="SAM" id="MobiDB-lite"/>
    </source>
</evidence>
<sequence length="140" mass="15111">SAPRAPLRRAAHPPRGPRRSSAMEVTRRPPGHNSGSRGAPRGPKRRVRGVPKCGGMFLDCPRRENHSTRPSDAKPSLKEKRPPGGQGARQRPQECRPGARAARARGGARTRRRAPLSGPPRRAASRGGPASAGRWRRPPA</sequence>